<sequence length="101" mass="11712">MLRYVAWHRGIYLSLAVCVHLLLSEILQLSLSKIGNGPEILRNFLGTASQTTTREYIMLPCSQQKVSNTQFMSVHQSLQKGMMYERIFIEMVDKSLMSYHR</sequence>
<dbReference type="Proteomes" id="UP001162992">
    <property type="component" value="Chromosome 21"/>
</dbReference>
<comment type="caution">
    <text evidence="1">The sequence shown here is derived from an EMBL/GenBank/DDBJ whole genome shotgun (WGS) entry which is preliminary data.</text>
</comment>
<keyword evidence="2" id="KW-1185">Reference proteome</keyword>
<name>A0ACC2AMC7_DIPCM</name>
<protein>
    <submittedName>
        <fullName evidence="1">Uncharacterized protein</fullName>
    </submittedName>
</protein>
<reference evidence="2" key="1">
    <citation type="journal article" date="2024" name="Proc. Natl. Acad. Sci. U.S.A.">
        <title>Extraordinary preservation of gene collinearity over three hundred million years revealed in homosporous lycophytes.</title>
        <authorList>
            <person name="Li C."/>
            <person name="Wickell D."/>
            <person name="Kuo L.Y."/>
            <person name="Chen X."/>
            <person name="Nie B."/>
            <person name="Liao X."/>
            <person name="Peng D."/>
            <person name="Ji J."/>
            <person name="Jenkins J."/>
            <person name="Williams M."/>
            <person name="Shu S."/>
            <person name="Plott C."/>
            <person name="Barry K."/>
            <person name="Rajasekar S."/>
            <person name="Grimwood J."/>
            <person name="Han X."/>
            <person name="Sun S."/>
            <person name="Hou Z."/>
            <person name="He W."/>
            <person name="Dai G."/>
            <person name="Sun C."/>
            <person name="Schmutz J."/>
            <person name="Leebens-Mack J.H."/>
            <person name="Li F.W."/>
            <person name="Wang L."/>
        </authorList>
    </citation>
    <scope>NUCLEOTIDE SEQUENCE [LARGE SCALE GENOMIC DNA]</scope>
    <source>
        <strain evidence="2">cv. PW_Plant_1</strain>
    </source>
</reference>
<dbReference type="EMBL" id="CM055112">
    <property type="protein sequence ID" value="KAJ7518064.1"/>
    <property type="molecule type" value="Genomic_DNA"/>
</dbReference>
<evidence type="ECO:0000313" key="2">
    <source>
        <dbReference type="Proteomes" id="UP001162992"/>
    </source>
</evidence>
<evidence type="ECO:0000313" key="1">
    <source>
        <dbReference type="EMBL" id="KAJ7518064.1"/>
    </source>
</evidence>
<organism evidence="1 2">
    <name type="scientific">Diphasiastrum complanatum</name>
    <name type="common">Issler's clubmoss</name>
    <name type="synonym">Lycopodium complanatum</name>
    <dbReference type="NCBI Taxonomy" id="34168"/>
    <lineage>
        <taxon>Eukaryota</taxon>
        <taxon>Viridiplantae</taxon>
        <taxon>Streptophyta</taxon>
        <taxon>Embryophyta</taxon>
        <taxon>Tracheophyta</taxon>
        <taxon>Lycopodiopsida</taxon>
        <taxon>Lycopodiales</taxon>
        <taxon>Lycopodiaceae</taxon>
        <taxon>Lycopodioideae</taxon>
        <taxon>Diphasiastrum</taxon>
    </lineage>
</organism>
<proteinExistence type="predicted"/>
<accession>A0ACC2AMC7</accession>
<gene>
    <name evidence="1" type="ORF">O6H91_21G053000</name>
</gene>